<gene>
    <name evidence="4" type="ORF">POCTA_138.1.T1470156</name>
</gene>
<dbReference type="Proteomes" id="UP000683925">
    <property type="component" value="Unassembled WGS sequence"/>
</dbReference>
<evidence type="ECO:0000256" key="2">
    <source>
        <dbReference type="ARBA" id="ARBA00022803"/>
    </source>
</evidence>
<dbReference type="SMART" id="SM00028">
    <property type="entry name" value="TPR"/>
    <property type="match status" value="3"/>
</dbReference>
<keyword evidence="2 3" id="KW-0802">TPR repeat</keyword>
<protein>
    <recommendedName>
        <fullName evidence="6">Tetratricopeptide repeat protein</fullName>
    </recommendedName>
</protein>
<evidence type="ECO:0000256" key="1">
    <source>
        <dbReference type="ARBA" id="ARBA00022737"/>
    </source>
</evidence>
<evidence type="ECO:0000313" key="4">
    <source>
        <dbReference type="EMBL" id="CAD8209573.1"/>
    </source>
</evidence>
<evidence type="ECO:0000256" key="3">
    <source>
        <dbReference type="PROSITE-ProRule" id="PRU00339"/>
    </source>
</evidence>
<accession>A0A8S1Y876</accession>
<proteinExistence type="predicted"/>
<dbReference type="InterPro" id="IPR051685">
    <property type="entry name" value="Ycf3/AcsC/BcsC/TPR_MFPF"/>
</dbReference>
<keyword evidence="5" id="KW-1185">Reference proteome</keyword>
<organism evidence="4 5">
    <name type="scientific">Paramecium octaurelia</name>
    <dbReference type="NCBI Taxonomy" id="43137"/>
    <lineage>
        <taxon>Eukaryota</taxon>
        <taxon>Sar</taxon>
        <taxon>Alveolata</taxon>
        <taxon>Ciliophora</taxon>
        <taxon>Intramacronucleata</taxon>
        <taxon>Oligohymenophorea</taxon>
        <taxon>Peniculida</taxon>
        <taxon>Parameciidae</taxon>
        <taxon>Paramecium</taxon>
    </lineage>
</organism>
<feature type="repeat" description="TPR" evidence="3">
    <location>
        <begin position="117"/>
        <end position="150"/>
    </location>
</feature>
<keyword evidence="1" id="KW-0677">Repeat</keyword>
<name>A0A8S1Y876_PAROT</name>
<dbReference type="EMBL" id="CAJJDP010000149">
    <property type="protein sequence ID" value="CAD8209573.1"/>
    <property type="molecule type" value="Genomic_DNA"/>
</dbReference>
<dbReference type="PANTHER" id="PTHR44943">
    <property type="entry name" value="CELLULOSE SYNTHASE OPERON PROTEIN C"/>
    <property type="match status" value="1"/>
</dbReference>
<evidence type="ECO:0000313" key="5">
    <source>
        <dbReference type="Proteomes" id="UP000683925"/>
    </source>
</evidence>
<dbReference type="InterPro" id="IPR019734">
    <property type="entry name" value="TPR_rpt"/>
</dbReference>
<evidence type="ECO:0008006" key="6">
    <source>
        <dbReference type="Google" id="ProtNLM"/>
    </source>
</evidence>
<comment type="caution">
    <text evidence="4">The sequence shown here is derived from an EMBL/GenBank/DDBJ whole genome shotgun (WGS) entry which is preliminary data.</text>
</comment>
<dbReference type="PANTHER" id="PTHR44943:SF4">
    <property type="entry name" value="TPR REPEAT-CONTAINING PROTEIN MJ0798"/>
    <property type="match status" value="1"/>
</dbReference>
<dbReference type="AlphaFoldDB" id="A0A8S1Y876"/>
<feature type="repeat" description="TPR" evidence="3">
    <location>
        <begin position="66"/>
        <end position="99"/>
    </location>
</feature>
<reference evidence="4" key="1">
    <citation type="submission" date="2021-01" db="EMBL/GenBank/DDBJ databases">
        <authorList>
            <consortium name="Genoscope - CEA"/>
            <person name="William W."/>
        </authorList>
    </citation>
    <scope>NUCLEOTIDE SEQUENCE</scope>
</reference>
<dbReference type="PROSITE" id="PS50005">
    <property type="entry name" value="TPR"/>
    <property type="match status" value="2"/>
</dbReference>
<sequence length="248" mass="29491">MGYNHDLVYYLKGNFGLLINFKGFTLVIDYSISIANHLNKFSFLLISPINQPNIQKCLQESRQPIITYYHFIGVSLIPLGKFIEALQKIKMAIDLNPKNENGYYNKGYYSKYWKALLYQYFEFSLTLYELEKYQEAQNAYEDAIKLNNRQDITYQGKGNKYMQIFNRQRLFKVSKLKLIQTKIMMELMGKRFKILSFFISLQFLQNKLTQLHLLQKFKDALIVYDQAIYMNKNPIRLKLKVTHQNSQC</sequence>